<dbReference type="PROSITE" id="PS51012">
    <property type="entry name" value="ABC_TM2"/>
    <property type="match status" value="1"/>
</dbReference>
<dbReference type="Proteomes" id="UP001436297">
    <property type="component" value="Chromosome"/>
</dbReference>
<dbReference type="PIRSF" id="PIRSF006648">
    <property type="entry name" value="DrrB"/>
    <property type="match status" value="1"/>
</dbReference>
<feature type="transmembrane region" description="Helical" evidence="5">
    <location>
        <begin position="131"/>
        <end position="152"/>
    </location>
</feature>
<feature type="transmembrane region" description="Helical" evidence="5">
    <location>
        <begin position="164"/>
        <end position="182"/>
    </location>
</feature>
<dbReference type="InterPro" id="IPR000412">
    <property type="entry name" value="ABC_2_transport"/>
</dbReference>
<evidence type="ECO:0000313" key="8">
    <source>
        <dbReference type="Proteomes" id="UP001436297"/>
    </source>
</evidence>
<keyword evidence="2 5" id="KW-0812">Transmembrane</keyword>
<keyword evidence="4 5" id="KW-0472">Membrane</keyword>
<keyword evidence="3 5" id="KW-1133">Transmembrane helix</keyword>
<reference evidence="7 8" key="1">
    <citation type="journal article" date="2024" name="Pathogens">
        <title>Staphylococcus hsinchuensis sp. nov., Isolated from Soymilk.</title>
        <authorList>
            <person name="Wang Y.T."/>
            <person name="Lin Y.C."/>
            <person name="Hsieh Y.H."/>
            <person name="Lin Y.T."/>
            <person name="Hamada M."/>
            <person name="Chen C.C."/>
            <person name="Liou J.S."/>
            <person name="Lee A.Y."/>
            <person name="Zhang W.L."/>
            <person name="Chen Y.T."/>
            <person name="Huang C.H."/>
        </authorList>
    </citation>
    <scope>NUCLEOTIDE SEQUENCE [LARGE SCALE GENOMIC DNA]</scope>
    <source>
        <strain evidence="7 8">H164</strain>
    </source>
</reference>
<feature type="transmembrane region" description="Helical" evidence="5">
    <location>
        <begin position="218"/>
        <end position="236"/>
    </location>
</feature>
<evidence type="ECO:0000256" key="5">
    <source>
        <dbReference type="SAM" id="Phobius"/>
    </source>
</evidence>
<protein>
    <submittedName>
        <fullName evidence="7">ABC transporter permease</fullName>
    </submittedName>
</protein>
<feature type="domain" description="ABC transmembrane type-2" evidence="6">
    <location>
        <begin position="18"/>
        <end position="240"/>
    </location>
</feature>
<dbReference type="RefSeq" id="WP_251521743.1">
    <property type="nucleotide sequence ID" value="NZ_CP128355.1"/>
</dbReference>
<gene>
    <name evidence="7" type="ORF">QQM35_03000</name>
</gene>
<evidence type="ECO:0000256" key="3">
    <source>
        <dbReference type="ARBA" id="ARBA00022989"/>
    </source>
</evidence>
<dbReference type="EMBL" id="CP128355">
    <property type="protein sequence ID" value="XAF71100.1"/>
    <property type="molecule type" value="Genomic_DNA"/>
</dbReference>
<evidence type="ECO:0000313" key="7">
    <source>
        <dbReference type="EMBL" id="XAF71100.1"/>
    </source>
</evidence>
<sequence length="243" mass="27957">MMAVYLSTELKVLFRKKLYLLISILLPVAFYLLFTSIIDLPANQQQQYYKEYMYSMAVFSLMSFCLMSFPLDMIEERNNGWYRHLMATPLRASQYFSVKVIRTMIQFALAIIIMFTVAHAYKGVTMSLQNWILSGITLWFGASLFLTLGLVIAQLKDSQKASSLANLLNLGLAIVGGLWFPVNTFPKWMQHIATKTPTYYLKNIAYDFGKDHGVNIDSFVKLVGYSLIFLFIALMINKKRKEI</sequence>
<dbReference type="Pfam" id="PF12698">
    <property type="entry name" value="ABC2_membrane_3"/>
    <property type="match status" value="1"/>
</dbReference>
<feature type="transmembrane region" description="Helical" evidence="5">
    <location>
        <begin position="18"/>
        <end position="40"/>
    </location>
</feature>
<accession>A0ABZ3EE47</accession>
<dbReference type="PANTHER" id="PTHR43229">
    <property type="entry name" value="NODULATION PROTEIN J"/>
    <property type="match status" value="1"/>
</dbReference>
<feature type="transmembrane region" description="Helical" evidence="5">
    <location>
        <begin position="52"/>
        <end position="74"/>
    </location>
</feature>
<feature type="transmembrane region" description="Helical" evidence="5">
    <location>
        <begin position="95"/>
        <end position="119"/>
    </location>
</feature>
<dbReference type="InterPro" id="IPR013525">
    <property type="entry name" value="ABC2_TM"/>
</dbReference>
<organism evidence="7 8">
    <name type="scientific">Staphylococcus hsinchuensis</name>
    <dbReference type="NCBI Taxonomy" id="3051183"/>
    <lineage>
        <taxon>Bacteria</taxon>
        <taxon>Bacillati</taxon>
        <taxon>Bacillota</taxon>
        <taxon>Bacilli</taxon>
        <taxon>Bacillales</taxon>
        <taxon>Staphylococcaceae</taxon>
        <taxon>Staphylococcus</taxon>
    </lineage>
</organism>
<evidence type="ECO:0000256" key="4">
    <source>
        <dbReference type="ARBA" id="ARBA00023136"/>
    </source>
</evidence>
<evidence type="ECO:0000256" key="2">
    <source>
        <dbReference type="ARBA" id="ARBA00022692"/>
    </source>
</evidence>
<evidence type="ECO:0000256" key="1">
    <source>
        <dbReference type="ARBA" id="ARBA00004141"/>
    </source>
</evidence>
<keyword evidence="8" id="KW-1185">Reference proteome</keyword>
<evidence type="ECO:0000259" key="6">
    <source>
        <dbReference type="PROSITE" id="PS51012"/>
    </source>
</evidence>
<name>A0ABZ3EE47_9STAP</name>
<comment type="subcellular location">
    <subcellularLocation>
        <location evidence="1">Membrane</location>
        <topology evidence="1">Multi-pass membrane protein</topology>
    </subcellularLocation>
</comment>
<dbReference type="InterPro" id="IPR051784">
    <property type="entry name" value="Nod_factor_ABC_transporter"/>
</dbReference>
<proteinExistence type="predicted"/>
<dbReference type="PANTHER" id="PTHR43229:SF2">
    <property type="entry name" value="NODULATION PROTEIN J"/>
    <property type="match status" value="1"/>
</dbReference>
<dbReference type="InterPro" id="IPR047817">
    <property type="entry name" value="ABC2_TM_bact-type"/>
</dbReference>